<proteinExistence type="predicted"/>
<dbReference type="Proteomes" id="UP000280792">
    <property type="component" value="Unassembled WGS sequence"/>
</dbReference>
<dbReference type="PANTHER" id="PTHR34475:SF1">
    <property type="entry name" value="CYTOSKELETON PROTEIN RODZ"/>
    <property type="match status" value="1"/>
</dbReference>
<gene>
    <name evidence="2" type="ORF">D0544_16540</name>
</gene>
<sequence length="335" mass="35893">MTDESLKDDSVDESVDAASEVIGPTPGDLLVAAREKLGLTEEMVADRLKVTVDYVRALDSCAYDRLPGLTFTRGYIRGYAHLVELDPAEMIRQFDAFVGEQTPSYNSATVPLRPIKPPTSSGLRWISWLLFAALVLASIYWWQSQQGPQTAEVSEPGSVVIATETLTPAAVEVVSERVEIIELANTEPVAEQPPLPLTQDPVLSLEVVEESEVIVVDPLETAVLVTGEGQPSEGGEPVTLEEASAAVAGSEAATGTLLAIDFNAECWVEVRGESGTVMVASLRSSDSPVSIRVNEPVRILLGNVDAVARFEYDGAPVPLSDYTRGNIANLRLGSE</sequence>
<protein>
    <submittedName>
        <fullName evidence="2">Helix-turn-helix domain-containing protein</fullName>
    </submittedName>
</protein>
<dbReference type="Gene3D" id="1.10.260.40">
    <property type="entry name" value="lambda repressor-like DNA-binding domains"/>
    <property type="match status" value="1"/>
</dbReference>
<feature type="domain" description="Cytoskeleton protein RodZ-like C-terminal" evidence="1">
    <location>
        <begin position="260"/>
        <end position="330"/>
    </location>
</feature>
<accession>A0A3P3VRI5</accession>
<dbReference type="GO" id="GO:0003677">
    <property type="term" value="F:DNA binding"/>
    <property type="evidence" value="ECO:0007669"/>
    <property type="project" value="InterPro"/>
</dbReference>
<keyword evidence="3" id="KW-1185">Reference proteome</keyword>
<dbReference type="Pfam" id="PF13464">
    <property type="entry name" value="RodZ_C"/>
    <property type="match status" value="1"/>
</dbReference>
<dbReference type="InterPro" id="IPR025194">
    <property type="entry name" value="RodZ-like_C"/>
</dbReference>
<organism evidence="2 3">
    <name type="scientific">Aestuariirhabdus litorea</name>
    <dbReference type="NCBI Taxonomy" id="2528527"/>
    <lineage>
        <taxon>Bacteria</taxon>
        <taxon>Pseudomonadati</taxon>
        <taxon>Pseudomonadota</taxon>
        <taxon>Gammaproteobacteria</taxon>
        <taxon>Oceanospirillales</taxon>
        <taxon>Aestuariirhabdaceae</taxon>
        <taxon>Aestuariirhabdus</taxon>
    </lineage>
</organism>
<evidence type="ECO:0000259" key="1">
    <source>
        <dbReference type="Pfam" id="PF13464"/>
    </source>
</evidence>
<dbReference type="RefSeq" id="WP_125018110.1">
    <property type="nucleotide sequence ID" value="NZ_QWEZ01000002.1"/>
</dbReference>
<evidence type="ECO:0000313" key="3">
    <source>
        <dbReference type="Proteomes" id="UP000280792"/>
    </source>
</evidence>
<reference evidence="2 3" key="2">
    <citation type="submission" date="2018-12" db="EMBL/GenBank/DDBJ databases">
        <title>Simiduia agarivorans gen. nov., sp. nov., a marine, agarolytic bacterium isolated from shallow coastal water from Keelung, Taiwan.</title>
        <authorList>
            <person name="Shieh W.Y."/>
        </authorList>
    </citation>
    <scope>NUCLEOTIDE SEQUENCE [LARGE SCALE GENOMIC DNA]</scope>
    <source>
        <strain evidence="2 3">GTF-13</strain>
    </source>
</reference>
<dbReference type="Pfam" id="PF13413">
    <property type="entry name" value="HTH_25"/>
    <property type="match status" value="1"/>
</dbReference>
<dbReference type="AlphaFoldDB" id="A0A3P3VRI5"/>
<dbReference type="EMBL" id="QWEZ01000002">
    <property type="protein sequence ID" value="RRJ83423.1"/>
    <property type="molecule type" value="Genomic_DNA"/>
</dbReference>
<dbReference type="InterPro" id="IPR050400">
    <property type="entry name" value="Bact_Cytoskel_RodZ"/>
</dbReference>
<dbReference type="PANTHER" id="PTHR34475">
    <property type="match status" value="1"/>
</dbReference>
<reference evidence="2 3" key="1">
    <citation type="submission" date="2018-08" db="EMBL/GenBank/DDBJ databases">
        <authorList>
            <person name="Khan S.A."/>
        </authorList>
    </citation>
    <scope>NUCLEOTIDE SEQUENCE [LARGE SCALE GENOMIC DNA]</scope>
    <source>
        <strain evidence="2 3">GTF-13</strain>
    </source>
</reference>
<name>A0A3P3VRI5_9GAMM</name>
<evidence type="ECO:0000313" key="2">
    <source>
        <dbReference type="EMBL" id="RRJ83423.1"/>
    </source>
</evidence>
<dbReference type="InterPro" id="IPR010982">
    <property type="entry name" value="Lambda_DNA-bd_dom_sf"/>
</dbReference>
<comment type="caution">
    <text evidence="2">The sequence shown here is derived from an EMBL/GenBank/DDBJ whole genome shotgun (WGS) entry which is preliminary data.</text>
</comment>